<dbReference type="NCBIfam" id="NF033788">
    <property type="entry name" value="HTH_metalloreg"/>
    <property type="match status" value="1"/>
</dbReference>
<name>A0A8J8GG90_9BACI</name>
<keyword evidence="2" id="KW-0238">DNA-binding</keyword>
<dbReference type="GO" id="GO:0003677">
    <property type="term" value="F:DNA binding"/>
    <property type="evidence" value="ECO:0007669"/>
    <property type="project" value="UniProtKB-KW"/>
</dbReference>
<dbReference type="Proteomes" id="UP000625804">
    <property type="component" value="Unassembled WGS sequence"/>
</dbReference>
<dbReference type="InterPro" id="IPR036390">
    <property type="entry name" value="WH_DNA-bd_sf"/>
</dbReference>
<evidence type="ECO:0000259" key="4">
    <source>
        <dbReference type="PROSITE" id="PS50987"/>
    </source>
</evidence>
<sequence length="105" mass="12250">MLKEEHLFLDDEIVEIVSRNFKAMGDPTRIKLLYLLSQEECSVGHIAEVLNMSQSAISHQLSFLKNLRLVKSRRDGKSVYYTCDDEHVIEILNIMIRHSTHHLEE</sequence>
<dbReference type="AlphaFoldDB" id="A0A8J8GG90"/>
<dbReference type="PANTHER" id="PTHR43132:SF6">
    <property type="entry name" value="HTH-TYPE TRANSCRIPTIONAL REPRESSOR CZRA"/>
    <property type="match status" value="1"/>
</dbReference>
<protein>
    <submittedName>
        <fullName evidence="5">Winged helix-turn-helix transcriptional regulator</fullName>
    </submittedName>
</protein>
<evidence type="ECO:0000313" key="6">
    <source>
        <dbReference type="Proteomes" id="UP000625804"/>
    </source>
</evidence>
<dbReference type="InterPro" id="IPR001845">
    <property type="entry name" value="HTH_ArsR_DNA-bd_dom"/>
</dbReference>
<dbReference type="GO" id="GO:0003700">
    <property type="term" value="F:DNA-binding transcription factor activity"/>
    <property type="evidence" value="ECO:0007669"/>
    <property type="project" value="InterPro"/>
</dbReference>
<dbReference type="InterPro" id="IPR051011">
    <property type="entry name" value="Metal_resp_trans_reg"/>
</dbReference>
<reference evidence="5" key="1">
    <citation type="submission" date="2020-06" db="EMBL/GenBank/DDBJ databases">
        <title>A novel thermopfilic bacterium from Erzurum, Turkey.</title>
        <authorList>
            <person name="Adiguzel A."/>
            <person name="Ay H."/>
            <person name="Baltaci M.O."/>
        </authorList>
    </citation>
    <scope>NUCLEOTIDE SEQUENCE</scope>
    <source>
        <strain evidence="5">P2</strain>
    </source>
</reference>
<dbReference type="RefSeq" id="WP_173731029.1">
    <property type="nucleotide sequence ID" value="NZ_JABTTE010000009.1"/>
</dbReference>
<comment type="caution">
    <text evidence="5">The sequence shown here is derived from an EMBL/GenBank/DDBJ whole genome shotgun (WGS) entry which is preliminary data.</text>
</comment>
<dbReference type="SMART" id="SM00418">
    <property type="entry name" value="HTH_ARSR"/>
    <property type="match status" value="1"/>
</dbReference>
<dbReference type="PROSITE" id="PS50987">
    <property type="entry name" value="HTH_ARSR_2"/>
    <property type="match status" value="1"/>
</dbReference>
<gene>
    <name evidence="5" type="ORF">HR057_08620</name>
</gene>
<dbReference type="InterPro" id="IPR036388">
    <property type="entry name" value="WH-like_DNA-bd_sf"/>
</dbReference>
<accession>A0A8J8GG90</accession>
<dbReference type="InterPro" id="IPR011991">
    <property type="entry name" value="ArsR-like_HTH"/>
</dbReference>
<dbReference type="CDD" id="cd00090">
    <property type="entry name" value="HTH_ARSR"/>
    <property type="match status" value="1"/>
</dbReference>
<dbReference type="PANTHER" id="PTHR43132">
    <property type="entry name" value="ARSENICAL RESISTANCE OPERON REPRESSOR ARSR-RELATED"/>
    <property type="match status" value="1"/>
</dbReference>
<evidence type="ECO:0000313" key="5">
    <source>
        <dbReference type="EMBL" id="NSL51828.1"/>
    </source>
</evidence>
<dbReference type="PRINTS" id="PR00778">
    <property type="entry name" value="HTHARSR"/>
</dbReference>
<dbReference type="Pfam" id="PF01022">
    <property type="entry name" value="HTH_5"/>
    <property type="match status" value="1"/>
</dbReference>
<keyword evidence="1" id="KW-0805">Transcription regulation</keyword>
<dbReference type="Gene3D" id="1.10.10.10">
    <property type="entry name" value="Winged helix-like DNA-binding domain superfamily/Winged helix DNA-binding domain"/>
    <property type="match status" value="1"/>
</dbReference>
<evidence type="ECO:0000256" key="1">
    <source>
        <dbReference type="ARBA" id="ARBA00023015"/>
    </source>
</evidence>
<keyword evidence="6" id="KW-1185">Reference proteome</keyword>
<evidence type="ECO:0000256" key="2">
    <source>
        <dbReference type="ARBA" id="ARBA00023125"/>
    </source>
</evidence>
<organism evidence="5 6">
    <name type="scientific">Calidifontibacillus erzurumensis</name>
    <dbReference type="NCBI Taxonomy" id="2741433"/>
    <lineage>
        <taxon>Bacteria</taxon>
        <taxon>Bacillati</taxon>
        <taxon>Bacillota</taxon>
        <taxon>Bacilli</taxon>
        <taxon>Bacillales</taxon>
        <taxon>Bacillaceae</taxon>
        <taxon>Calidifontibacillus/Schinkia group</taxon>
        <taxon>Calidifontibacillus</taxon>
    </lineage>
</organism>
<proteinExistence type="predicted"/>
<dbReference type="SUPFAM" id="SSF46785">
    <property type="entry name" value="Winged helix' DNA-binding domain"/>
    <property type="match status" value="1"/>
</dbReference>
<feature type="domain" description="HTH arsR-type" evidence="4">
    <location>
        <begin position="9"/>
        <end position="103"/>
    </location>
</feature>
<evidence type="ECO:0000256" key="3">
    <source>
        <dbReference type="ARBA" id="ARBA00023163"/>
    </source>
</evidence>
<dbReference type="EMBL" id="JABTTE010000009">
    <property type="protein sequence ID" value="NSL51828.1"/>
    <property type="molecule type" value="Genomic_DNA"/>
</dbReference>
<keyword evidence="3" id="KW-0804">Transcription</keyword>